<name>A0ABX5WWK9_9GAMM</name>
<organism evidence="1 2">
    <name type="scientific">Shewanella psychropiezotolerans</name>
    <dbReference type="NCBI Taxonomy" id="2593655"/>
    <lineage>
        <taxon>Bacteria</taxon>
        <taxon>Pseudomonadati</taxon>
        <taxon>Pseudomonadota</taxon>
        <taxon>Gammaproteobacteria</taxon>
        <taxon>Alteromonadales</taxon>
        <taxon>Shewanellaceae</taxon>
        <taxon>Shewanella</taxon>
    </lineage>
</organism>
<dbReference type="Pfam" id="PF17963">
    <property type="entry name" value="Big_9"/>
    <property type="match status" value="1"/>
</dbReference>
<dbReference type="RefSeq" id="WP_144044941.1">
    <property type="nucleotide sequence ID" value="NZ_CP041614.1"/>
</dbReference>
<dbReference type="EMBL" id="CP041614">
    <property type="protein sequence ID" value="QDO82552.1"/>
    <property type="molecule type" value="Genomic_DNA"/>
</dbReference>
<proteinExistence type="predicted"/>
<gene>
    <name evidence="1" type="ORF">FM037_03995</name>
</gene>
<protein>
    <submittedName>
        <fullName evidence="1">Uncharacterized protein</fullName>
    </submittedName>
</protein>
<reference evidence="1 2" key="1">
    <citation type="submission" date="2019-07" db="EMBL/GenBank/DDBJ databases">
        <title>Shewanella sp. YLB-06 whole genomic sequence.</title>
        <authorList>
            <person name="Yu L."/>
        </authorList>
    </citation>
    <scope>NUCLEOTIDE SEQUENCE [LARGE SCALE GENOMIC DNA]</scope>
    <source>
        <strain evidence="1 2">YLB-06</strain>
    </source>
</reference>
<evidence type="ECO:0000313" key="1">
    <source>
        <dbReference type="EMBL" id="QDO82552.1"/>
    </source>
</evidence>
<dbReference type="Proteomes" id="UP000315947">
    <property type="component" value="Chromosome"/>
</dbReference>
<sequence>MWLVLLLGLFFSTSTGVYILSIHNYSVRLNKLIYLNKVTILALLSFILLGCGGQETGSDTDNGGNKPAESISIDTQSTLDFVPESVLTSVDLTSKVRSDSGQDLHITDITPLSDYNNCDFVDVSGLKFRIETEEAQVCRFRYTVEPASGDFSGSQSGISQIVVSDESTVSSPLPPISKTAYQSEVLVIDLTSYLPEGFSLDNTSIELVGYTDTGDVGAFESQGNSITYTAPDEALGVVTIYYSAINDLMDILPGVIYVTISDTANTAPIVSINVALEDKILADSPTDSFTINIEDYVSDADGDELQLTEVFTNGLGWATNLTQYTFEYNPNLSGMQYLTYIVTDDRGGYGIGTLNFKVRSYGIIFDDDQDVTFYPTYTLEEVASTNGSFSGTYTENGTQGEAGQYPIFNEDLADAYCVTRGLVLPAISQLRSLYTDPLSNSSVFTSQYKWPSGSSYIAIDGIFSLFDGASSLTQGQVGYVSCIEQVELPSDYNFSSKYLGADWNENSIVLASAEVNGNHIPLPPSKYELEYKVVDTNPANLADQVIVEVQENNIIVKQASTRVFQAVLEITDPNNVQGSLQDTTTLIVGTGACPNGVTVNDTQYLGCIPVLDNNETSEKYTAAVADHILINLGYKLDLFGDDIPYLTTSNTTPVYSYYRTDILGQSESSIKQSIGLYAQDYCDILNAAEVGGRDNWIWYQQGGISNPPSREQFENLEGTLAAELTRWMSDATGLSVADVGQGVFVFQDKITHQLNQDVDNNRMRYQYNPQNPWKAWQYITCYSSD</sequence>
<keyword evidence="2" id="KW-1185">Reference proteome</keyword>
<evidence type="ECO:0000313" key="2">
    <source>
        <dbReference type="Proteomes" id="UP000315947"/>
    </source>
</evidence>
<accession>A0ABX5WWK9</accession>